<proteinExistence type="inferred from homology"/>
<dbReference type="Pfam" id="PF02381">
    <property type="entry name" value="MraZ"/>
    <property type="match status" value="2"/>
</dbReference>
<dbReference type="Proteomes" id="UP000709672">
    <property type="component" value="Unassembled WGS sequence"/>
</dbReference>
<dbReference type="CDD" id="cd16320">
    <property type="entry name" value="MraZ_N"/>
    <property type="match status" value="1"/>
</dbReference>
<evidence type="ECO:0000256" key="1">
    <source>
        <dbReference type="ARBA" id="ARBA00013860"/>
    </source>
</evidence>
<comment type="caution">
    <text evidence="9">The sequence shown here is derived from an EMBL/GenBank/DDBJ whole genome shotgun (WGS) entry which is preliminary data.</text>
</comment>
<evidence type="ECO:0000256" key="4">
    <source>
        <dbReference type="ARBA" id="ARBA00023015"/>
    </source>
</evidence>
<evidence type="ECO:0000313" key="10">
    <source>
        <dbReference type="Proteomes" id="UP000709672"/>
    </source>
</evidence>
<keyword evidence="4 7" id="KW-0805">Transcription regulation</keyword>
<dbReference type="EMBL" id="JACPHQ010000006">
    <property type="protein sequence ID" value="MBI2465711.1"/>
    <property type="molecule type" value="Genomic_DNA"/>
</dbReference>
<dbReference type="Gene3D" id="3.40.1550.20">
    <property type="entry name" value="Transcriptional regulator MraZ domain"/>
    <property type="match status" value="1"/>
</dbReference>
<dbReference type="InterPro" id="IPR038619">
    <property type="entry name" value="MraZ_sf"/>
</dbReference>
<dbReference type="GO" id="GO:0000976">
    <property type="term" value="F:transcription cis-regulatory region binding"/>
    <property type="evidence" value="ECO:0007669"/>
    <property type="project" value="TreeGrafter"/>
</dbReference>
<comment type="similarity">
    <text evidence="7">Belongs to the MraZ family.</text>
</comment>
<dbReference type="NCBIfam" id="TIGR00242">
    <property type="entry name" value="division/cell wall cluster transcriptional repressor MraZ"/>
    <property type="match status" value="1"/>
</dbReference>
<keyword evidence="6 7" id="KW-0804">Transcription</keyword>
<dbReference type="InterPro" id="IPR003444">
    <property type="entry name" value="MraZ"/>
</dbReference>
<dbReference type="InterPro" id="IPR035644">
    <property type="entry name" value="MraZ_C"/>
</dbReference>
<dbReference type="PANTHER" id="PTHR34701">
    <property type="entry name" value="TRANSCRIPTIONAL REGULATOR MRAZ"/>
    <property type="match status" value="1"/>
</dbReference>
<dbReference type="GO" id="GO:2000143">
    <property type="term" value="P:negative regulation of DNA-templated transcription initiation"/>
    <property type="evidence" value="ECO:0007669"/>
    <property type="project" value="TreeGrafter"/>
</dbReference>
<name>A0A931YD58_9BACT</name>
<sequence>MFIGEYHHTIDAKRRLAIPAKFRKRIGETAVLTKSLDNSLVLYPMKEWEELAGKLSKLPVGQSGTRSFVRTMLAGAADVEIDALGRVLVPDYLKDYAGLKKNTVIAGLYNRLEIWDEATWDEYKKNSEKNTGEIAEKLGELGVY</sequence>
<comment type="subunit">
    <text evidence="7">Forms oligomers.</text>
</comment>
<evidence type="ECO:0000256" key="3">
    <source>
        <dbReference type="ARBA" id="ARBA00022737"/>
    </source>
</evidence>
<accession>A0A931YD58</accession>
<evidence type="ECO:0000256" key="2">
    <source>
        <dbReference type="ARBA" id="ARBA00022490"/>
    </source>
</evidence>
<keyword evidence="2 7" id="KW-0963">Cytoplasm</keyword>
<dbReference type="InterPro" id="IPR020603">
    <property type="entry name" value="MraZ_dom"/>
</dbReference>
<evidence type="ECO:0000259" key="8">
    <source>
        <dbReference type="PROSITE" id="PS51740"/>
    </source>
</evidence>
<evidence type="ECO:0000313" key="9">
    <source>
        <dbReference type="EMBL" id="MBI2465711.1"/>
    </source>
</evidence>
<feature type="domain" description="SpoVT-AbrB" evidence="8">
    <location>
        <begin position="76"/>
        <end position="119"/>
    </location>
</feature>
<dbReference type="GO" id="GO:0005737">
    <property type="term" value="C:cytoplasm"/>
    <property type="evidence" value="ECO:0007669"/>
    <property type="project" value="UniProtKB-UniRule"/>
</dbReference>
<dbReference type="GO" id="GO:0009295">
    <property type="term" value="C:nucleoid"/>
    <property type="evidence" value="ECO:0007669"/>
    <property type="project" value="UniProtKB-SubCell"/>
</dbReference>
<protein>
    <recommendedName>
        <fullName evidence="1 7">Transcriptional regulator MraZ</fullName>
    </recommendedName>
</protein>
<dbReference type="GO" id="GO:0003700">
    <property type="term" value="F:DNA-binding transcription factor activity"/>
    <property type="evidence" value="ECO:0007669"/>
    <property type="project" value="UniProtKB-UniRule"/>
</dbReference>
<dbReference type="InterPro" id="IPR037914">
    <property type="entry name" value="SpoVT-AbrB_sf"/>
</dbReference>
<dbReference type="PROSITE" id="PS51740">
    <property type="entry name" value="SPOVT_ABRB"/>
    <property type="match status" value="2"/>
</dbReference>
<dbReference type="HAMAP" id="MF_01008">
    <property type="entry name" value="MraZ"/>
    <property type="match status" value="1"/>
</dbReference>
<evidence type="ECO:0000256" key="7">
    <source>
        <dbReference type="HAMAP-Rule" id="MF_01008"/>
    </source>
</evidence>
<dbReference type="InterPro" id="IPR007159">
    <property type="entry name" value="SpoVT-AbrB_dom"/>
</dbReference>
<keyword evidence="3" id="KW-0677">Repeat</keyword>
<dbReference type="AlphaFoldDB" id="A0A931YD58"/>
<dbReference type="PANTHER" id="PTHR34701:SF1">
    <property type="entry name" value="TRANSCRIPTIONAL REGULATOR MRAZ"/>
    <property type="match status" value="1"/>
</dbReference>
<comment type="subcellular location">
    <subcellularLocation>
        <location evidence="7">Cytoplasm</location>
        <location evidence="7">Nucleoid</location>
    </subcellularLocation>
</comment>
<organism evidence="9 10">
    <name type="scientific">Candidatus Sungiibacteriota bacterium</name>
    <dbReference type="NCBI Taxonomy" id="2750080"/>
    <lineage>
        <taxon>Bacteria</taxon>
        <taxon>Candidatus Sungiibacteriota</taxon>
    </lineage>
</organism>
<dbReference type="SUPFAM" id="SSF89447">
    <property type="entry name" value="AbrB/MazE/MraZ-like"/>
    <property type="match status" value="1"/>
</dbReference>
<gene>
    <name evidence="7 9" type="primary">mraZ</name>
    <name evidence="9" type="ORF">HYV66_00575</name>
</gene>
<evidence type="ECO:0000256" key="6">
    <source>
        <dbReference type="ARBA" id="ARBA00023163"/>
    </source>
</evidence>
<feature type="domain" description="SpoVT-AbrB" evidence="8">
    <location>
        <begin position="5"/>
        <end position="47"/>
    </location>
</feature>
<reference evidence="9" key="1">
    <citation type="submission" date="2020-07" db="EMBL/GenBank/DDBJ databases">
        <title>Huge and variable diversity of episymbiotic CPR bacteria and DPANN archaea in groundwater ecosystems.</title>
        <authorList>
            <person name="He C.Y."/>
            <person name="Keren R."/>
            <person name="Whittaker M."/>
            <person name="Farag I.F."/>
            <person name="Doudna J."/>
            <person name="Cate J.H.D."/>
            <person name="Banfield J.F."/>
        </authorList>
    </citation>
    <scope>NUCLEOTIDE SEQUENCE</scope>
    <source>
        <strain evidence="9">NC_groundwater_418_Ag_B-0.1um_45_10</strain>
    </source>
</reference>
<dbReference type="CDD" id="cd16321">
    <property type="entry name" value="MraZ_C"/>
    <property type="match status" value="1"/>
</dbReference>
<keyword evidence="5 7" id="KW-0238">DNA-binding</keyword>
<evidence type="ECO:0000256" key="5">
    <source>
        <dbReference type="ARBA" id="ARBA00023125"/>
    </source>
</evidence>
<dbReference type="InterPro" id="IPR035642">
    <property type="entry name" value="MraZ_N"/>
</dbReference>